<dbReference type="Pfam" id="PF00126">
    <property type="entry name" value="HTH_1"/>
    <property type="match status" value="1"/>
</dbReference>
<dbReference type="Gene3D" id="1.10.10.10">
    <property type="entry name" value="Winged helix-like DNA-binding domain superfamily/Winged helix DNA-binding domain"/>
    <property type="match status" value="1"/>
</dbReference>
<dbReference type="InterPro" id="IPR058163">
    <property type="entry name" value="LysR-type_TF_proteobact-type"/>
</dbReference>
<evidence type="ECO:0000313" key="7">
    <source>
        <dbReference type="Proteomes" id="UP001379533"/>
    </source>
</evidence>
<comment type="similarity">
    <text evidence="1">Belongs to the LysR transcriptional regulatory family.</text>
</comment>
<keyword evidence="4" id="KW-0804">Transcription</keyword>
<dbReference type="SUPFAM" id="SSF46785">
    <property type="entry name" value="Winged helix' DNA-binding domain"/>
    <property type="match status" value="1"/>
</dbReference>
<dbReference type="InterPro" id="IPR000847">
    <property type="entry name" value="LysR_HTH_N"/>
</dbReference>
<dbReference type="PANTHER" id="PTHR30537">
    <property type="entry name" value="HTH-TYPE TRANSCRIPTIONAL REGULATOR"/>
    <property type="match status" value="1"/>
</dbReference>
<dbReference type="CDD" id="cd08422">
    <property type="entry name" value="PBP2_CrgA_like"/>
    <property type="match status" value="1"/>
</dbReference>
<dbReference type="InterPro" id="IPR036390">
    <property type="entry name" value="WH_DNA-bd_sf"/>
</dbReference>
<evidence type="ECO:0000256" key="3">
    <source>
        <dbReference type="ARBA" id="ARBA00023125"/>
    </source>
</evidence>
<protein>
    <submittedName>
        <fullName evidence="6">LysR family transcriptional regulator</fullName>
    </submittedName>
</protein>
<keyword evidence="3" id="KW-0238">DNA-binding</keyword>
<proteinExistence type="inferred from homology"/>
<dbReference type="Gene3D" id="3.40.190.290">
    <property type="match status" value="1"/>
</dbReference>
<evidence type="ECO:0000313" key="6">
    <source>
        <dbReference type="EMBL" id="WXA90160.1"/>
    </source>
</evidence>
<gene>
    <name evidence="6" type="ORF">LZC95_27325</name>
</gene>
<keyword evidence="7" id="KW-1185">Reference proteome</keyword>
<sequence length="300" mass="32949">MLDTEELLVFSRIVATQSLARAAVELRLPRATVSRRLSGLEAKLGVRLLRRTTRSMALTDAGRELLRHAHAVVDAALAAEASVRRREDDLRGNVRVSIGRASAAGLSDVLADFIVAHPSVRLLVHVSDRSVDLQRDDIDVAIRASSKIAPGLVARQLTPAHLVAVAAPSYLTRHGTPTSLEALKEHRCLLGLDERMKPRTHWPAGKRKVTVRGAVHSDDPHLLTQLCVRGLGIALLPSRLVDEHIRRGDLVVVLADRLRVEGAIFLVYPERALMPPQIRAFVDWIRARAPAVLRTRAEGT</sequence>
<dbReference type="PANTHER" id="PTHR30537:SF68">
    <property type="entry name" value="TRANSCRIPTIONAL REGULATOR-RELATED"/>
    <property type="match status" value="1"/>
</dbReference>
<dbReference type="PROSITE" id="PS50931">
    <property type="entry name" value="HTH_LYSR"/>
    <property type="match status" value="1"/>
</dbReference>
<keyword evidence="2" id="KW-0805">Transcription regulation</keyword>
<accession>A0ABZ2JY00</accession>
<name>A0ABZ2JY00_9BACT</name>
<dbReference type="RefSeq" id="WP_394840773.1">
    <property type="nucleotide sequence ID" value="NZ_CP089982.1"/>
</dbReference>
<evidence type="ECO:0000256" key="4">
    <source>
        <dbReference type="ARBA" id="ARBA00023163"/>
    </source>
</evidence>
<evidence type="ECO:0000256" key="2">
    <source>
        <dbReference type="ARBA" id="ARBA00023015"/>
    </source>
</evidence>
<dbReference type="Pfam" id="PF03466">
    <property type="entry name" value="LysR_substrate"/>
    <property type="match status" value="1"/>
</dbReference>
<dbReference type="InterPro" id="IPR036388">
    <property type="entry name" value="WH-like_DNA-bd_sf"/>
</dbReference>
<dbReference type="InterPro" id="IPR005119">
    <property type="entry name" value="LysR_subst-bd"/>
</dbReference>
<organism evidence="6 7">
    <name type="scientific">Pendulispora brunnea</name>
    <dbReference type="NCBI Taxonomy" id="2905690"/>
    <lineage>
        <taxon>Bacteria</taxon>
        <taxon>Pseudomonadati</taxon>
        <taxon>Myxococcota</taxon>
        <taxon>Myxococcia</taxon>
        <taxon>Myxococcales</taxon>
        <taxon>Sorangiineae</taxon>
        <taxon>Pendulisporaceae</taxon>
        <taxon>Pendulispora</taxon>
    </lineage>
</organism>
<evidence type="ECO:0000259" key="5">
    <source>
        <dbReference type="PROSITE" id="PS50931"/>
    </source>
</evidence>
<feature type="domain" description="HTH lysR-type" evidence="5">
    <location>
        <begin position="2"/>
        <end position="59"/>
    </location>
</feature>
<dbReference type="Proteomes" id="UP001379533">
    <property type="component" value="Chromosome"/>
</dbReference>
<dbReference type="SUPFAM" id="SSF53850">
    <property type="entry name" value="Periplasmic binding protein-like II"/>
    <property type="match status" value="1"/>
</dbReference>
<evidence type="ECO:0000256" key="1">
    <source>
        <dbReference type="ARBA" id="ARBA00009437"/>
    </source>
</evidence>
<reference evidence="6 7" key="1">
    <citation type="submission" date="2021-12" db="EMBL/GenBank/DDBJ databases">
        <title>Discovery of the Pendulisporaceae a myxobacterial family with distinct sporulation behavior and unique specialized metabolism.</title>
        <authorList>
            <person name="Garcia R."/>
            <person name="Popoff A."/>
            <person name="Bader C.D."/>
            <person name="Loehr J."/>
            <person name="Walesch S."/>
            <person name="Walt C."/>
            <person name="Boldt J."/>
            <person name="Bunk B."/>
            <person name="Haeckl F.J.F.P.J."/>
            <person name="Gunesch A.P."/>
            <person name="Birkelbach J."/>
            <person name="Nuebel U."/>
            <person name="Pietschmann T."/>
            <person name="Bach T."/>
            <person name="Mueller R."/>
        </authorList>
    </citation>
    <scope>NUCLEOTIDE SEQUENCE [LARGE SCALE GENOMIC DNA]</scope>
    <source>
        <strain evidence="6 7">MSr12523</strain>
    </source>
</reference>
<dbReference type="EMBL" id="CP089982">
    <property type="protein sequence ID" value="WXA90160.1"/>
    <property type="molecule type" value="Genomic_DNA"/>
</dbReference>